<dbReference type="AlphaFoldDB" id="A0A4Y8KTS2"/>
<dbReference type="Pfam" id="PF15919">
    <property type="entry name" value="HicB_lk_antitox"/>
    <property type="match status" value="1"/>
</dbReference>
<gene>
    <name evidence="2" type="ORF">E2605_18575</name>
</gene>
<organism evidence="2 3">
    <name type="scientific">Dysgonomonas capnocytophagoides</name>
    <dbReference type="NCBI Taxonomy" id="45254"/>
    <lineage>
        <taxon>Bacteria</taxon>
        <taxon>Pseudomonadati</taxon>
        <taxon>Bacteroidota</taxon>
        <taxon>Bacteroidia</taxon>
        <taxon>Bacteroidales</taxon>
        <taxon>Dysgonomonadaceae</taxon>
        <taxon>Dysgonomonas</taxon>
    </lineage>
</organism>
<evidence type="ECO:0000313" key="2">
    <source>
        <dbReference type="EMBL" id="TFD92566.1"/>
    </source>
</evidence>
<protein>
    <submittedName>
        <fullName evidence="2">Type II toxin-antitoxin system HicB family antitoxin</fullName>
    </submittedName>
</protein>
<feature type="domain" description="HicB-like antitoxin of toxin-antitoxin system" evidence="1">
    <location>
        <begin position="14"/>
        <end position="59"/>
    </location>
</feature>
<accession>A0A4Y8KTS2</accession>
<name>A0A4Y8KTS2_9BACT</name>
<evidence type="ECO:0000259" key="1">
    <source>
        <dbReference type="Pfam" id="PF15919"/>
    </source>
</evidence>
<dbReference type="Gene3D" id="3.30.160.250">
    <property type="match status" value="1"/>
</dbReference>
<sequence length="134" mass="15311">MDKLLVEIGFYGNNYEAYLPEVDGVVATSQSLDDIKHNIKEAIELHIEGSLEDNDPIPDILKGEYELDFHFSAEALLNYYSNIFTKAALSRITGINERQLWFYAAGKRSPRPEQRKRIEDGLHKLGRELLTISV</sequence>
<proteinExistence type="predicted"/>
<dbReference type="InterPro" id="IPR035069">
    <property type="entry name" value="TTHA1013/TTHA0281-like"/>
</dbReference>
<dbReference type="InterPro" id="IPR031807">
    <property type="entry name" value="HicB-like"/>
</dbReference>
<evidence type="ECO:0000313" key="3">
    <source>
        <dbReference type="Proteomes" id="UP000297861"/>
    </source>
</evidence>
<dbReference type="RefSeq" id="WP_134437524.1">
    <property type="nucleotide sequence ID" value="NZ_SOML01000017.1"/>
</dbReference>
<dbReference type="EMBL" id="SOML01000017">
    <property type="protein sequence ID" value="TFD92566.1"/>
    <property type="molecule type" value="Genomic_DNA"/>
</dbReference>
<keyword evidence="3" id="KW-1185">Reference proteome</keyword>
<dbReference type="OrthoDB" id="965427at2"/>
<dbReference type="SUPFAM" id="SSF143100">
    <property type="entry name" value="TTHA1013/TTHA0281-like"/>
    <property type="match status" value="1"/>
</dbReference>
<dbReference type="Proteomes" id="UP000297861">
    <property type="component" value="Unassembled WGS sequence"/>
</dbReference>
<comment type="caution">
    <text evidence="2">The sequence shown here is derived from an EMBL/GenBank/DDBJ whole genome shotgun (WGS) entry which is preliminary data.</text>
</comment>
<reference evidence="2 3" key="1">
    <citation type="submission" date="2019-03" db="EMBL/GenBank/DDBJ databases">
        <title>San Antonio Military Medical Center submission to MRSN (WRAIR), pending publication.</title>
        <authorList>
            <person name="Blyth D.M."/>
            <person name="Mccarthy S.L."/>
            <person name="Schall S.E."/>
            <person name="Stam J.A."/>
            <person name="Ong A.C."/>
            <person name="Mcgann P.T."/>
        </authorList>
    </citation>
    <scope>NUCLEOTIDE SEQUENCE [LARGE SCALE GENOMIC DNA]</scope>
    <source>
        <strain evidence="2 3">MRSN571793</strain>
    </source>
</reference>